<feature type="transmembrane region" description="Helical" evidence="12">
    <location>
        <begin position="159"/>
        <end position="186"/>
    </location>
</feature>
<evidence type="ECO:0000256" key="12">
    <source>
        <dbReference type="SAM" id="Phobius"/>
    </source>
</evidence>
<evidence type="ECO:0000256" key="8">
    <source>
        <dbReference type="ARBA" id="ARBA00022790"/>
    </source>
</evidence>
<feature type="transmembrane region" description="Helical" evidence="12">
    <location>
        <begin position="470"/>
        <end position="489"/>
    </location>
</feature>
<dbReference type="GO" id="GO:0005737">
    <property type="term" value="C:cytoplasm"/>
    <property type="evidence" value="ECO:0007669"/>
    <property type="project" value="UniProtKB-SubCell"/>
</dbReference>
<name>A0A4E9EEW5_GIBZA</name>
<keyword evidence="12" id="KW-0812">Transmembrane</keyword>
<feature type="transmembrane region" description="Helical" evidence="12">
    <location>
        <begin position="402"/>
        <end position="423"/>
    </location>
</feature>
<keyword evidence="10" id="KW-0539">Nucleus</keyword>
<evidence type="ECO:0000256" key="1">
    <source>
        <dbReference type="ARBA" id="ARBA00004123"/>
    </source>
</evidence>
<organism evidence="15">
    <name type="scientific">Gibberella zeae</name>
    <name type="common">Wheat head blight fungus</name>
    <name type="synonym">Fusarium graminearum</name>
    <dbReference type="NCBI Taxonomy" id="5518"/>
    <lineage>
        <taxon>Eukaryota</taxon>
        <taxon>Fungi</taxon>
        <taxon>Dikarya</taxon>
        <taxon>Ascomycota</taxon>
        <taxon>Pezizomycotina</taxon>
        <taxon>Sordariomycetes</taxon>
        <taxon>Hypocreomycetidae</taxon>
        <taxon>Hypocreales</taxon>
        <taxon>Nectriaceae</taxon>
        <taxon>Fusarium</taxon>
    </lineage>
</organism>
<reference evidence="14" key="2">
    <citation type="submission" date="2021-03" db="EMBL/GenBank/DDBJ databases">
        <authorList>
            <person name="Alouane T."/>
            <person name="Langin T."/>
            <person name="Bonhomme L."/>
        </authorList>
    </citation>
    <scope>NUCLEOTIDE SEQUENCE</scope>
    <source>
        <strain evidence="14">MDC_Fg202</strain>
    </source>
</reference>
<dbReference type="FunFam" id="1.25.40.570:FF:000006">
    <property type="entry name" value="COP9 signalosome complex subunit 2"/>
    <property type="match status" value="1"/>
</dbReference>
<feature type="compositionally biased region" description="Polar residues" evidence="11">
    <location>
        <begin position="12"/>
        <end position="30"/>
    </location>
</feature>
<dbReference type="Pfam" id="PF01399">
    <property type="entry name" value="PCI"/>
    <property type="match status" value="1"/>
</dbReference>
<feature type="transmembrane region" description="Helical" evidence="12">
    <location>
        <begin position="131"/>
        <end position="153"/>
    </location>
</feature>
<comment type="similarity">
    <text evidence="4">Belongs to the CSN2 family.</text>
</comment>
<evidence type="ECO:0000256" key="11">
    <source>
        <dbReference type="SAM" id="MobiDB-lite"/>
    </source>
</evidence>
<dbReference type="SMART" id="SM00753">
    <property type="entry name" value="PAM"/>
    <property type="match status" value="1"/>
</dbReference>
<evidence type="ECO:0000256" key="3">
    <source>
        <dbReference type="ARBA" id="ARBA00004496"/>
    </source>
</evidence>
<reference evidence="15" key="1">
    <citation type="submission" date="2019-04" db="EMBL/GenBank/DDBJ databases">
        <authorList>
            <person name="Melise S."/>
            <person name="Noan J."/>
            <person name="Okalmin O."/>
        </authorList>
    </citation>
    <scope>NUCLEOTIDE SEQUENCE</scope>
    <source>
        <strain evidence="15">FN9</strain>
    </source>
</reference>
<dbReference type="Gene3D" id="1.25.40.570">
    <property type="match status" value="1"/>
</dbReference>
<comment type="subunit">
    <text evidence="5">Component of the COP9 signalosome (CSN) complex.</text>
</comment>
<dbReference type="SMART" id="SM00088">
    <property type="entry name" value="PINT"/>
    <property type="match status" value="1"/>
</dbReference>
<keyword evidence="7" id="KW-0963">Cytoplasm</keyword>
<feature type="transmembrane region" description="Helical" evidence="12">
    <location>
        <begin position="299"/>
        <end position="323"/>
    </location>
</feature>
<comment type="subcellular location">
    <subcellularLocation>
        <location evidence="3">Cytoplasm</location>
    </subcellularLocation>
    <subcellularLocation>
        <location evidence="2">Membrane</location>
        <topology evidence="2">Multi-pass membrane protein</topology>
    </subcellularLocation>
    <subcellularLocation>
        <location evidence="1">Nucleus</location>
    </subcellularLocation>
</comment>
<keyword evidence="12" id="KW-0472">Membrane</keyword>
<dbReference type="PANTHER" id="PTHR10678">
    <property type="entry name" value="26S PROTEASOME NON-ATPASE REGULATORY SUBUNIT 11/COP9 SIGNALOSOME COMPLEX SUBUNIT 2"/>
    <property type="match status" value="1"/>
</dbReference>
<dbReference type="InterPro" id="IPR036259">
    <property type="entry name" value="MFS_trans_sf"/>
</dbReference>
<dbReference type="Gene3D" id="1.20.1250.20">
    <property type="entry name" value="MFS general substrate transporter like domains"/>
    <property type="match status" value="1"/>
</dbReference>
<dbReference type="AlphaFoldDB" id="A0A4E9EEW5"/>
<dbReference type="Pfam" id="PF07690">
    <property type="entry name" value="MFS_1"/>
    <property type="match status" value="1"/>
</dbReference>
<dbReference type="Proteomes" id="UP000746612">
    <property type="component" value="Unassembled WGS sequence"/>
</dbReference>
<feature type="transmembrane region" description="Helical" evidence="12">
    <location>
        <begin position="198"/>
        <end position="221"/>
    </location>
</feature>
<evidence type="ECO:0000313" key="15">
    <source>
        <dbReference type="EMBL" id="VIO61395.1"/>
    </source>
</evidence>
<feature type="region of interest" description="Disordered" evidence="11">
    <location>
        <begin position="1"/>
        <end position="32"/>
    </location>
</feature>
<evidence type="ECO:0000256" key="2">
    <source>
        <dbReference type="ARBA" id="ARBA00004141"/>
    </source>
</evidence>
<protein>
    <recommendedName>
        <fullName evidence="6">COP9 signalosome complex subunit 2</fullName>
    </recommendedName>
</protein>
<dbReference type="EMBL" id="CAAKMV010000152">
    <property type="protein sequence ID" value="VIO61395.1"/>
    <property type="molecule type" value="Genomic_DNA"/>
</dbReference>
<dbReference type="InterPro" id="IPR000717">
    <property type="entry name" value="PCI_dom"/>
</dbReference>
<evidence type="ECO:0000256" key="7">
    <source>
        <dbReference type="ARBA" id="ARBA00022490"/>
    </source>
</evidence>
<evidence type="ECO:0000256" key="9">
    <source>
        <dbReference type="ARBA" id="ARBA00023180"/>
    </source>
</evidence>
<proteinExistence type="inferred from homology"/>
<evidence type="ECO:0000259" key="13">
    <source>
        <dbReference type="PROSITE" id="PS50250"/>
    </source>
</evidence>
<dbReference type="InterPro" id="IPR050871">
    <property type="entry name" value="26S_Proteasome/COP9_Components"/>
</dbReference>
<evidence type="ECO:0000256" key="6">
    <source>
        <dbReference type="ARBA" id="ARBA00014879"/>
    </source>
</evidence>
<evidence type="ECO:0000256" key="10">
    <source>
        <dbReference type="ARBA" id="ARBA00023242"/>
    </source>
</evidence>
<dbReference type="GO" id="GO:0008180">
    <property type="term" value="C:COP9 signalosome"/>
    <property type="evidence" value="ECO:0007669"/>
    <property type="project" value="UniProtKB-KW"/>
</dbReference>
<dbReference type="EMBL" id="CAJPIJ010000143">
    <property type="protein sequence ID" value="CAG1988155.1"/>
    <property type="molecule type" value="Genomic_DNA"/>
</dbReference>
<dbReference type="InterPro" id="IPR036390">
    <property type="entry name" value="WH_DNA-bd_sf"/>
</dbReference>
<sequence>MATRDYVDPETQVASEESPLLQNTSPQQDGPSKAFRRRALGMCMMALLMVEVSQFIMTPPTKKIIEDIICRQHYPDHDIKSYWVEDARCKDSPVQKTLAMVQGWAQAFEMGVPILTQFPYGIVADKYGRRLVLFLAMLGCCLSTFWVMIVLLFPDIFSIWAILGDSVFFLIGGGGQMAVAMVYTIVADVVPVAERTDMFFRLVALVLVFNVIFNPISAWLLEYDPWLSMWIGFGFMVFGTLCILLIPETMHLRRKDDDERHDENEQADGERKGVLKQAWFSIKNDMQHVWRFIFASKSIMMLMFSVALFVPTRITLTGVMLQYMSKRFDWSWSKATYISTIGIIATVVCYLIILPVTSESLNKSPRYKSRPIARDLLLARVTIAIMTVGLMIMGVAGSPWLFIISLIIVSVGNSFVALSRALLNALVEPHTIATLNTTVSLVEVMMGMTAPAMSWLLAKGIEMGDAWMGLPFVITGVLAVMTTVMLFAVRLPSSGIAQAHDFMQESDEEQYDFEYEEDDDEETGDVDIENKYYNAKQLKLSDPEDAISEFLGIPPLEDEKGEWGFKGIKQAIKLEFKLGQYDKAAEHYAELLTYVKSAVTRNYSEKSINNMLDYIEKGADGPEAVKCMEQFYSLTLQSFQSTNNERLWLKTNIKLAKLLLDRKEYTAVSKKLRELHKTCQREDGSDDPSKGTYSLEIYALEIQMFAETKNNKQLKALYQRALKVKSAVPHPRIMGIIRECGGKMHMSEENWKEAQSDFFESFRNYDEAGSLQRIQVLKYLLLTTMLMKSDINPFDSQETKPYKTDPRISAMTDLVDAYQRDDVHMYEKVLQRNQDILDDSFIAENIDEVTRNMRTKGVVKLIAPYTRMKLSWIAKQLKISEPEVQDILGFLIIDGKINGRINQQEGLLEITSDADAERIAALQGLTSSISELFGAVFRDGDGFRNIEHSAADEQNIEGGLLLGKVGRPGGQHRGKKGKIAAAAAWA</sequence>
<dbReference type="InterPro" id="IPR011701">
    <property type="entry name" value="MFS"/>
</dbReference>
<dbReference type="SUPFAM" id="SSF103473">
    <property type="entry name" value="MFS general substrate transporter"/>
    <property type="match status" value="1"/>
</dbReference>
<dbReference type="CDD" id="cd06174">
    <property type="entry name" value="MFS"/>
    <property type="match status" value="1"/>
</dbReference>
<dbReference type="GO" id="GO:0016020">
    <property type="term" value="C:membrane"/>
    <property type="evidence" value="ECO:0007669"/>
    <property type="project" value="UniProtKB-SubCell"/>
</dbReference>
<gene>
    <name evidence="15" type="ORF">FUG_LOCUS431527</name>
    <name evidence="14" type="ORF">MDCFG202_LOCUS300998</name>
</gene>
<dbReference type="GO" id="GO:0022857">
    <property type="term" value="F:transmembrane transporter activity"/>
    <property type="evidence" value="ECO:0007669"/>
    <property type="project" value="InterPro"/>
</dbReference>
<dbReference type="PROSITE" id="PS50250">
    <property type="entry name" value="PCI"/>
    <property type="match status" value="1"/>
</dbReference>
<keyword evidence="12" id="KW-1133">Transmembrane helix</keyword>
<feature type="domain" description="PCI" evidence="13">
    <location>
        <begin position="747"/>
        <end position="915"/>
    </location>
</feature>
<evidence type="ECO:0000256" key="5">
    <source>
        <dbReference type="ARBA" id="ARBA00011098"/>
    </source>
</evidence>
<feature type="transmembrane region" description="Helical" evidence="12">
    <location>
        <begin position="377"/>
        <end position="396"/>
    </location>
</feature>
<feature type="transmembrane region" description="Helical" evidence="12">
    <location>
        <begin position="435"/>
        <end position="458"/>
    </location>
</feature>
<evidence type="ECO:0000256" key="4">
    <source>
        <dbReference type="ARBA" id="ARBA00009318"/>
    </source>
</evidence>
<dbReference type="SUPFAM" id="SSF46785">
    <property type="entry name" value="Winged helix' DNA-binding domain"/>
    <property type="match status" value="1"/>
</dbReference>
<feature type="transmembrane region" description="Helical" evidence="12">
    <location>
        <begin position="335"/>
        <end position="356"/>
    </location>
</feature>
<accession>A0A4E9EEW5</accession>
<keyword evidence="8" id="KW-0736">Signalosome</keyword>
<evidence type="ECO:0000313" key="14">
    <source>
        <dbReference type="EMBL" id="CAG1988155.1"/>
    </source>
</evidence>
<feature type="transmembrane region" description="Helical" evidence="12">
    <location>
        <begin position="227"/>
        <end position="246"/>
    </location>
</feature>
<keyword evidence="9" id="KW-0325">Glycoprotein</keyword>